<dbReference type="EMBL" id="OZ035827">
    <property type="protein sequence ID" value="CAL1606793.1"/>
    <property type="molecule type" value="Genomic_DNA"/>
</dbReference>
<proteinExistence type="predicted"/>
<feature type="compositionally biased region" description="Basic residues" evidence="1">
    <location>
        <begin position="24"/>
        <end position="34"/>
    </location>
</feature>
<dbReference type="AlphaFoldDB" id="A0AAV2J3A5"/>
<evidence type="ECO:0000313" key="3">
    <source>
        <dbReference type="EMBL" id="CAL1606793.1"/>
    </source>
</evidence>
<protein>
    <submittedName>
        <fullName evidence="2">Uncharacterized protein</fullName>
    </submittedName>
</protein>
<dbReference type="Proteomes" id="UP001497482">
    <property type="component" value="Chromosome 10"/>
</dbReference>
<dbReference type="EMBL" id="OZ035832">
    <property type="protein sequence ID" value="CAL1570986.1"/>
    <property type="molecule type" value="Genomic_DNA"/>
</dbReference>
<evidence type="ECO:0000313" key="4">
    <source>
        <dbReference type="Proteomes" id="UP001497482"/>
    </source>
</evidence>
<evidence type="ECO:0000256" key="1">
    <source>
        <dbReference type="SAM" id="MobiDB-lite"/>
    </source>
</evidence>
<reference evidence="2 4" key="1">
    <citation type="submission" date="2024-04" db="EMBL/GenBank/DDBJ databases">
        <authorList>
            <person name="Waldvogel A.-M."/>
            <person name="Schoenle A."/>
        </authorList>
    </citation>
    <scope>NUCLEOTIDE SEQUENCE [LARGE SCALE GENOMIC DNA]</scope>
</reference>
<keyword evidence="4" id="KW-1185">Reference proteome</keyword>
<sequence length="90" mass="10622">MKKEEGREEKEEERKREDEERRRRGERKGRKKKGIREERRGKGKKRLMRKKGLVGIGSWGGFGRLGWVWEFGCGFGNLGRGYGGVWGFFM</sequence>
<dbReference type="Proteomes" id="UP001497482">
    <property type="component" value="Chromosome 5"/>
</dbReference>
<feature type="compositionally biased region" description="Basic and acidic residues" evidence="1">
    <location>
        <begin position="1"/>
        <end position="23"/>
    </location>
</feature>
<organism evidence="2 4">
    <name type="scientific">Knipowitschia caucasica</name>
    <name type="common">Caucasian dwarf goby</name>
    <name type="synonym">Pomatoschistus caucasicus</name>
    <dbReference type="NCBI Taxonomy" id="637954"/>
    <lineage>
        <taxon>Eukaryota</taxon>
        <taxon>Metazoa</taxon>
        <taxon>Chordata</taxon>
        <taxon>Craniata</taxon>
        <taxon>Vertebrata</taxon>
        <taxon>Euteleostomi</taxon>
        <taxon>Actinopterygii</taxon>
        <taxon>Neopterygii</taxon>
        <taxon>Teleostei</taxon>
        <taxon>Neoteleostei</taxon>
        <taxon>Acanthomorphata</taxon>
        <taxon>Gobiaria</taxon>
        <taxon>Gobiiformes</taxon>
        <taxon>Gobioidei</taxon>
        <taxon>Gobiidae</taxon>
        <taxon>Gobiinae</taxon>
        <taxon>Knipowitschia</taxon>
    </lineage>
</organism>
<accession>A0AAV2J3A5</accession>
<evidence type="ECO:0000313" key="2">
    <source>
        <dbReference type="EMBL" id="CAL1570986.1"/>
    </source>
</evidence>
<name>A0AAV2J3A5_KNICA</name>
<feature type="region of interest" description="Disordered" evidence="1">
    <location>
        <begin position="1"/>
        <end position="47"/>
    </location>
</feature>
<gene>
    <name evidence="2" type="ORF">KC01_LOCUS3173</name>
    <name evidence="3" type="ORF">KC01_LOCUS33911</name>
</gene>